<proteinExistence type="predicted"/>
<keyword evidence="2" id="KW-1185">Reference proteome</keyword>
<gene>
    <name evidence="1" type="ORF">NC653_027385</name>
</gene>
<comment type="caution">
    <text evidence="1">The sequence shown here is derived from an EMBL/GenBank/DDBJ whole genome shotgun (WGS) entry which is preliminary data.</text>
</comment>
<evidence type="ECO:0000313" key="2">
    <source>
        <dbReference type="Proteomes" id="UP001164929"/>
    </source>
</evidence>
<dbReference type="EMBL" id="JAQIZT010000011">
    <property type="protein sequence ID" value="KAJ6979209.1"/>
    <property type="molecule type" value="Genomic_DNA"/>
</dbReference>
<protein>
    <submittedName>
        <fullName evidence="1">Uncharacterized protein</fullName>
    </submittedName>
</protein>
<dbReference type="AlphaFoldDB" id="A0AAD6Q4S6"/>
<sequence>MMVVLSYLLHHVLYFRSSGFYGRKTEDLMRREGPWKWGLWVAVSGGGVYGAAWLLLPLEVKGAEMEGECGGRLVCEREKMGALSLSGLGKKKGNEGGGGSFKICRDGDSALASRGRAGWFTEKMRKESLWSANTREMRVVEREEGKIGCRLSQRW</sequence>
<name>A0AAD6Q4S6_9ROSI</name>
<evidence type="ECO:0000313" key="1">
    <source>
        <dbReference type="EMBL" id="KAJ6979209.1"/>
    </source>
</evidence>
<dbReference type="Proteomes" id="UP001164929">
    <property type="component" value="Chromosome 11"/>
</dbReference>
<accession>A0AAD6Q4S6</accession>
<organism evidence="1 2">
    <name type="scientific">Populus alba x Populus x berolinensis</name>
    <dbReference type="NCBI Taxonomy" id="444605"/>
    <lineage>
        <taxon>Eukaryota</taxon>
        <taxon>Viridiplantae</taxon>
        <taxon>Streptophyta</taxon>
        <taxon>Embryophyta</taxon>
        <taxon>Tracheophyta</taxon>
        <taxon>Spermatophyta</taxon>
        <taxon>Magnoliopsida</taxon>
        <taxon>eudicotyledons</taxon>
        <taxon>Gunneridae</taxon>
        <taxon>Pentapetalae</taxon>
        <taxon>rosids</taxon>
        <taxon>fabids</taxon>
        <taxon>Malpighiales</taxon>
        <taxon>Salicaceae</taxon>
        <taxon>Saliceae</taxon>
        <taxon>Populus</taxon>
    </lineage>
</organism>
<reference evidence="1" key="1">
    <citation type="journal article" date="2023" name="Mol. Ecol. Resour.">
        <title>Chromosome-level genome assembly of a triploid poplar Populus alba 'Berolinensis'.</title>
        <authorList>
            <person name="Chen S."/>
            <person name="Yu Y."/>
            <person name="Wang X."/>
            <person name="Wang S."/>
            <person name="Zhang T."/>
            <person name="Zhou Y."/>
            <person name="He R."/>
            <person name="Meng N."/>
            <person name="Wang Y."/>
            <person name="Liu W."/>
            <person name="Liu Z."/>
            <person name="Liu J."/>
            <person name="Guo Q."/>
            <person name="Huang H."/>
            <person name="Sederoff R.R."/>
            <person name="Wang G."/>
            <person name="Qu G."/>
            <person name="Chen S."/>
        </authorList>
    </citation>
    <scope>NUCLEOTIDE SEQUENCE</scope>
    <source>
        <strain evidence="1">SC-2020</strain>
    </source>
</reference>